<name>A0AAW2LVE5_9LAMI</name>
<feature type="region of interest" description="Disordered" evidence="1">
    <location>
        <begin position="88"/>
        <end position="109"/>
    </location>
</feature>
<protein>
    <recommendedName>
        <fullName evidence="2">Reverse transcriptase Ty1/copia-type domain-containing protein</fullName>
    </recommendedName>
</protein>
<reference evidence="3" key="1">
    <citation type="submission" date="2020-06" db="EMBL/GenBank/DDBJ databases">
        <authorList>
            <person name="Li T."/>
            <person name="Hu X."/>
            <person name="Zhang T."/>
            <person name="Song X."/>
            <person name="Zhang H."/>
            <person name="Dai N."/>
            <person name="Sheng W."/>
            <person name="Hou X."/>
            <person name="Wei L."/>
        </authorList>
    </citation>
    <scope>NUCLEOTIDE SEQUENCE</scope>
    <source>
        <strain evidence="3">KEN8</strain>
        <tissue evidence="3">Leaf</tissue>
    </source>
</reference>
<comment type="caution">
    <text evidence="3">The sequence shown here is derived from an EMBL/GenBank/DDBJ whole genome shotgun (WGS) entry which is preliminary data.</text>
</comment>
<gene>
    <name evidence="3" type="ORF">Scaly_2514000</name>
</gene>
<reference evidence="3" key="2">
    <citation type="journal article" date="2024" name="Plant">
        <title>Genomic evolution and insights into agronomic trait innovations of Sesamum species.</title>
        <authorList>
            <person name="Miao H."/>
            <person name="Wang L."/>
            <person name="Qu L."/>
            <person name="Liu H."/>
            <person name="Sun Y."/>
            <person name="Le M."/>
            <person name="Wang Q."/>
            <person name="Wei S."/>
            <person name="Zheng Y."/>
            <person name="Lin W."/>
            <person name="Duan Y."/>
            <person name="Cao H."/>
            <person name="Xiong S."/>
            <person name="Wang X."/>
            <person name="Wei L."/>
            <person name="Li C."/>
            <person name="Ma Q."/>
            <person name="Ju M."/>
            <person name="Zhao R."/>
            <person name="Li G."/>
            <person name="Mu C."/>
            <person name="Tian Q."/>
            <person name="Mei H."/>
            <person name="Zhang T."/>
            <person name="Gao T."/>
            <person name="Zhang H."/>
        </authorList>
    </citation>
    <scope>NUCLEOTIDE SEQUENCE</scope>
    <source>
        <strain evidence="3">KEN8</strain>
    </source>
</reference>
<feature type="compositionally biased region" description="Polar residues" evidence="1">
    <location>
        <begin position="88"/>
        <end position="97"/>
    </location>
</feature>
<dbReference type="Pfam" id="PF07727">
    <property type="entry name" value="RVT_2"/>
    <property type="match status" value="1"/>
</dbReference>
<sequence>MWEVLAVLAPQEQLKGHQWKGKTSYALRFLVIKSEIPSIEVNIIVEFRDAVFIEDVFPIKIGIPSSVSLDDSLASTSIPEHVQKMTNVGVNPNSTSLTHEESDKPRRSKRARVVKNFGSNFVTYNIEDNSITFKDAMATSEAKQWKEAIKSEIDSIVSIETWVLIDLPLRLVAKDFKQKQGIDYFDIYSPVARLTTIRVLIALVSVYNLPIHQMDVKITFLYGELEEKIYMDQHEEFVAHDNEHKVCKLVKPLDGFKQAPK</sequence>
<evidence type="ECO:0000256" key="1">
    <source>
        <dbReference type="SAM" id="MobiDB-lite"/>
    </source>
</evidence>
<dbReference type="EMBL" id="JACGWM010000016">
    <property type="protein sequence ID" value="KAL0322176.1"/>
    <property type="molecule type" value="Genomic_DNA"/>
</dbReference>
<dbReference type="InterPro" id="IPR013103">
    <property type="entry name" value="RVT_2"/>
</dbReference>
<evidence type="ECO:0000313" key="3">
    <source>
        <dbReference type="EMBL" id="KAL0322176.1"/>
    </source>
</evidence>
<proteinExistence type="predicted"/>
<organism evidence="3">
    <name type="scientific">Sesamum calycinum</name>
    <dbReference type="NCBI Taxonomy" id="2727403"/>
    <lineage>
        <taxon>Eukaryota</taxon>
        <taxon>Viridiplantae</taxon>
        <taxon>Streptophyta</taxon>
        <taxon>Embryophyta</taxon>
        <taxon>Tracheophyta</taxon>
        <taxon>Spermatophyta</taxon>
        <taxon>Magnoliopsida</taxon>
        <taxon>eudicotyledons</taxon>
        <taxon>Gunneridae</taxon>
        <taxon>Pentapetalae</taxon>
        <taxon>asterids</taxon>
        <taxon>lamiids</taxon>
        <taxon>Lamiales</taxon>
        <taxon>Pedaliaceae</taxon>
        <taxon>Sesamum</taxon>
    </lineage>
</organism>
<evidence type="ECO:0000259" key="2">
    <source>
        <dbReference type="Pfam" id="PF07727"/>
    </source>
</evidence>
<feature type="domain" description="Reverse transcriptase Ty1/copia-type" evidence="2">
    <location>
        <begin position="170"/>
        <end position="260"/>
    </location>
</feature>
<accession>A0AAW2LVE5</accession>
<dbReference type="AlphaFoldDB" id="A0AAW2LVE5"/>